<dbReference type="Pfam" id="PF00389">
    <property type="entry name" value="2-Hacid_dh"/>
    <property type="match status" value="1"/>
</dbReference>
<keyword evidence="2 4" id="KW-0560">Oxidoreductase</keyword>
<proteinExistence type="inferred from homology"/>
<protein>
    <submittedName>
        <fullName evidence="7">D-2-hydroxyacid dehydrogenase</fullName>
    </submittedName>
</protein>
<dbReference type="InterPro" id="IPR006139">
    <property type="entry name" value="D-isomer_2_OHA_DH_cat_dom"/>
</dbReference>
<dbReference type="PANTHER" id="PTHR43761:SF1">
    <property type="entry name" value="D-ISOMER SPECIFIC 2-HYDROXYACID DEHYDROGENASE CATALYTIC DOMAIN-CONTAINING PROTEIN-RELATED"/>
    <property type="match status" value="1"/>
</dbReference>
<keyword evidence="3" id="KW-0520">NAD</keyword>
<dbReference type="SUPFAM" id="SSF52283">
    <property type="entry name" value="Formate/glycerate dehydrogenase catalytic domain-like"/>
    <property type="match status" value="1"/>
</dbReference>
<dbReference type="RefSeq" id="WP_393992548.1">
    <property type="nucleotide sequence ID" value="NZ_JBAFVH010000005.1"/>
</dbReference>
<sequence>MNAPFPPQGSTPRIVFLDRETLAPAVTLKRPAFAHDWVEYERTAPDELMERARDADILILNKVRLDADAIARLPRLALVAVAATGTDCVDKAAAAAAGVVVSNVRGYAKASVPEHTFALILALSRAIVPYAADVRAGAWQAAGQFCFHTHPIIDLHGRRLGIFGSGDLGQQVAALGRAFGMEPVFAGRKGASEARPGYMPFAEVIETADVLTLHCPLTPETRGLMGAPEFARMGRRPILVNTARGGLVDEDALIAALDAGQVAGAGIDVAMPEPPPADSAVMRLAHHPKAIVTPHVAWASMEAQQALADQLIANIEAFAAGHPVNVAAP</sequence>
<evidence type="ECO:0000256" key="3">
    <source>
        <dbReference type="ARBA" id="ARBA00023027"/>
    </source>
</evidence>
<dbReference type="Pfam" id="PF02826">
    <property type="entry name" value="2-Hacid_dh_C"/>
    <property type="match status" value="1"/>
</dbReference>
<dbReference type="Proteomes" id="UP001604002">
    <property type="component" value="Unassembled WGS sequence"/>
</dbReference>
<dbReference type="InterPro" id="IPR036291">
    <property type="entry name" value="NAD(P)-bd_dom_sf"/>
</dbReference>
<name>A0ABW6ZXZ6_9HYPH</name>
<dbReference type="CDD" id="cd12162">
    <property type="entry name" value="2-Hacid_dh_4"/>
    <property type="match status" value="1"/>
</dbReference>
<dbReference type="EMBL" id="JBAFVH010000005">
    <property type="protein sequence ID" value="MFG1372691.1"/>
    <property type="molecule type" value="Genomic_DNA"/>
</dbReference>
<evidence type="ECO:0000256" key="2">
    <source>
        <dbReference type="ARBA" id="ARBA00023002"/>
    </source>
</evidence>
<dbReference type="InterPro" id="IPR029753">
    <property type="entry name" value="D-isomer_DH_CS"/>
</dbReference>
<comment type="similarity">
    <text evidence="1 4">Belongs to the D-isomer specific 2-hydroxyacid dehydrogenase family.</text>
</comment>
<evidence type="ECO:0000259" key="5">
    <source>
        <dbReference type="Pfam" id="PF00389"/>
    </source>
</evidence>
<feature type="domain" description="D-isomer specific 2-hydroxyacid dehydrogenase NAD-binding" evidence="6">
    <location>
        <begin position="117"/>
        <end position="297"/>
    </location>
</feature>
<feature type="domain" description="D-isomer specific 2-hydroxyacid dehydrogenase catalytic" evidence="5">
    <location>
        <begin position="38"/>
        <end position="324"/>
    </location>
</feature>
<accession>A0ABW6ZXZ6</accession>
<dbReference type="SUPFAM" id="SSF51735">
    <property type="entry name" value="NAD(P)-binding Rossmann-fold domains"/>
    <property type="match status" value="1"/>
</dbReference>
<reference evidence="7 8" key="1">
    <citation type="submission" date="2024-02" db="EMBL/GenBank/DDBJ databases">
        <title>Expansion and revision of Xanthobacter and proposal of Roseixanthobacter gen. nov.</title>
        <authorList>
            <person name="Soltysiak M.P.M."/>
            <person name="Jalihal A."/>
            <person name="Ory A."/>
            <person name="Chrisophersen C."/>
            <person name="Lee A.D."/>
            <person name="Boulton J."/>
            <person name="Springer M."/>
        </authorList>
    </citation>
    <scope>NUCLEOTIDE SEQUENCE [LARGE SCALE GENOMIC DNA]</scope>
    <source>
        <strain evidence="7 8">23A</strain>
    </source>
</reference>
<evidence type="ECO:0000259" key="6">
    <source>
        <dbReference type="Pfam" id="PF02826"/>
    </source>
</evidence>
<evidence type="ECO:0000256" key="4">
    <source>
        <dbReference type="RuleBase" id="RU003719"/>
    </source>
</evidence>
<organism evidence="7 8">
    <name type="scientific">Xanthobacter oligotrophicus</name>
    <dbReference type="NCBI Taxonomy" id="2607286"/>
    <lineage>
        <taxon>Bacteria</taxon>
        <taxon>Pseudomonadati</taxon>
        <taxon>Pseudomonadota</taxon>
        <taxon>Alphaproteobacteria</taxon>
        <taxon>Hyphomicrobiales</taxon>
        <taxon>Xanthobacteraceae</taxon>
        <taxon>Xanthobacter</taxon>
    </lineage>
</organism>
<keyword evidence="8" id="KW-1185">Reference proteome</keyword>
<dbReference type="InterPro" id="IPR050418">
    <property type="entry name" value="D-iso_2-hydroxyacid_DH_PdxB"/>
</dbReference>
<evidence type="ECO:0000256" key="1">
    <source>
        <dbReference type="ARBA" id="ARBA00005854"/>
    </source>
</evidence>
<comment type="caution">
    <text evidence="7">The sequence shown here is derived from an EMBL/GenBank/DDBJ whole genome shotgun (WGS) entry which is preliminary data.</text>
</comment>
<dbReference type="Gene3D" id="3.40.50.720">
    <property type="entry name" value="NAD(P)-binding Rossmann-like Domain"/>
    <property type="match status" value="2"/>
</dbReference>
<evidence type="ECO:0000313" key="7">
    <source>
        <dbReference type="EMBL" id="MFG1372691.1"/>
    </source>
</evidence>
<evidence type="ECO:0000313" key="8">
    <source>
        <dbReference type="Proteomes" id="UP001604002"/>
    </source>
</evidence>
<dbReference type="InterPro" id="IPR006140">
    <property type="entry name" value="D-isomer_DH_NAD-bd"/>
</dbReference>
<gene>
    <name evidence="7" type="ORF">V5F32_10990</name>
</gene>
<dbReference type="PANTHER" id="PTHR43761">
    <property type="entry name" value="D-ISOMER SPECIFIC 2-HYDROXYACID DEHYDROGENASE FAMILY PROTEIN (AFU_ORTHOLOGUE AFUA_1G13630)"/>
    <property type="match status" value="1"/>
</dbReference>
<dbReference type="PROSITE" id="PS00670">
    <property type="entry name" value="D_2_HYDROXYACID_DH_2"/>
    <property type="match status" value="1"/>
</dbReference>